<evidence type="ECO:0000259" key="1">
    <source>
        <dbReference type="Pfam" id="PF06032"/>
    </source>
</evidence>
<feature type="non-terminal residue" evidence="2">
    <location>
        <position position="1"/>
    </location>
</feature>
<dbReference type="RefSeq" id="WP_285032434.1">
    <property type="nucleotide sequence ID" value="NZ_JASOLY010000140.1"/>
</dbReference>
<organism evidence="2 3">
    <name type="scientific">Lactobacillus paragasseri</name>
    <dbReference type="NCBI Taxonomy" id="2107999"/>
    <lineage>
        <taxon>Bacteria</taxon>
        <taxon>Bacillati</taxon>
        <taxon>Bacillota</taxon>
        <taxon>Bacilli</taxon>
        <taxon>Lactobacillales</taxon>
        <taxon>Lactobacillaceae</taxon>
        <taxon>Lactobacillus</taxon>
    </lineage>
</organism>
<dbReference type="Pfam" id="PF06032">
    <property type="entry name" value="S-Me-THD_N"/>
    <property type="match status" value="1"/>
</dbReference>
<feature type="non-terminal residue" evidence="2">
    <location>
        <position position="80"/>
    </location>
</feature>
<dbReference type="Gene3D" id="3.40.1610.10">
    <property type="entry name" value="CV3147-like domain"/>
    <property type="match status" value="1"/>
</dbReference>
<evidence type="ECO:0000313" key="2">
    <source>
        <dbReference type="EMBL" id="MDK6869534.1"/>
    </source>
</evidence>
<dbReference type="SUPFAM" id="SSF160991">
    <property type="entry name" value="CV3147-like"/>
    <property type="match status" value="1"/>
</dbReference>
<comment type="caution">
    <text evidence="2">The sequence shown here is derived from an EMBL/GenBank/DDBJ whole genome shotgun (WGS) entry which is preliminary data.</text>
</comment>
<dbReference type="InterPro" id="IPR027479">
    <property type="entry name" value="S-Me-THD_N_sf"/>
</dbReference>
<reference evidence="2" key="1">
    <citation type="submission" date="2023-05" db="EMBL/GenBank/DDBJ databases">
        <title>Cataloging the Phylogenetic Diversity of Human Bladder Bacteria.</title>
        <authorList>
            <person name="Du J."/>
        </authorList>
    </citation>
    <scope>NUCLEOTIDE SEQUENCE</scope>
    <source>
        <strain evidence="2">UMB6975B</strain>
    </source>
</reference>
<protein>
    <submittedName>
        <fullName evidence="2">DUF917 family protein</fullName>
    </submittedName>
</protein>
<gene>
    <name evidence="2" type="ORF">QP354_10965</name>
</gene>
<dbReference type="Proteomes" id="UP001232113">
    <property type="component" value="Unassembled WGS sequence"/>
</dbReference>
<dbReference type="AlphaFoldDB" id="A0AAW6XRR6"/>
<evidence type="ECO:0000313" key="3">
    <source>
        <dbReference type="Proteomes" id="UP001232113"/>
    </source>
</evidence>
<proteinExistence type="predicted"/>
<dbReference type="InterPro" id="IPR010318">
    <property type="entry name" value="S-Me-THD_N"/>
</dbReference>
<name>A0AAW6XRR6_9LACO</name>
<feature type="domain" description="S-Me-THD N-terminal" evidence="1">
    <location>
        <begin position="1"/>
        <end position="80"/>
    </location>
</feature>
<accession>A0AAW6XRR6</accession>
<sequence>PEEVAAEDFFLPAAMMGAPSVAIEKFPKGDEFVRVFEKLGKYLDQETIAGTFPMEAGGVNSMIPIVVAAKLGIPLVDCDG</sequence>
<dbReference type="EMBL" id="JASOLY010000140">
    <property type="protein sequence ID" value="MDK6869534.1"/>
    <property type="molecule type" value="Genomic_DNA"/>
</dbReference>